<accession>A0A4U9Y3F9</accession>
<dbReference type="EMBL" id="CABEID010000003">
    <property type="protein sequence ID" value="VTS50716.1"/>
    <property type="molecule type" value="Genomic_DNA"/>
</dbReference>
<proteinExistence type="predicted"/>
<evidence type="ECO:0000313" key="3">
    <source>
        <dbReference type="Proteomes" id="UP000403538"/>
    </source>
</evidence>
<evidence type="ECO:0000313" key="1">
    <source>
        <dbReference type="EMBL" id="VTS20256.1"/>
    </source>
</evidence>
<dbReference type="RefSeq" id="WP_258861403.1">
    <property type="nucleotide sequence ID" value="NZ_CABEID010000001.1"/>
</dbReference>
<dbReference type="AlphaFoldDB" id="A0A4U9Y3F9"/>
<reference evidence="1 3" key="1">
    <citation type="submission" date="2019-05" db="EMBL/GenBank/DDBJ databases">
        <authorList>
            <consortium name="Pathogen Informatics"/>
        </authorList>
    </citation>
    <scope>NUCLEOTIDE SEQUENCE [LARGE SCALE GENOMIC DNA]</scope>
    <source>
        <strain evidence="1 3">NCTC11062</strain>
    </source>
</reference>
<dbReference type="Proteomes" id="UP000403538">
    <property type="component" value="Unassembled WGS sequence"/>
</dbReference>
<evidence type="ECO:0000313" key="2">
    <source>
        <dbReference type="EMBL" id="VTS50716.1"/>
    </source>
</evidence>
<name>A0A4U9Y3F9_STRAP</name>
<dbReference type="EMBL" id="CABEID010000001">
    <property type="protein sequence ID" value="VTS20256.1"/>
    <property type="molecule type" value="Genomic_DNA"/>
</dbReference>
<organism evidence="1 3">
    <name type="scientific">Streptococcus anginosus</name>
    <dbReference type="NCBI Taxonomy" id="1328"/>
    <lineage>
        <taxon>Bacteria</taxon>
        <taxon>Bacillati</taxon>
        <taxon>Bacillota</taxon>
        <taxon>Bacilli</taxon>
        <taxon>Lactobacillales</taxon>
        <taxon>Streptococcaceae</taxon>
        <taxon>Streptococcus</taxon>
        <taxon>Streptococcus anginosus group</taxon>
    </lineage>
</organism>
<sequence>MDRGLFGTFDYDRDYLQPPLEREERDPDEWIFRGGQWIYVGDE</sequence>
<gene>
    <name evidence="1" type="ORF">NCTC11062_00204</name>
    <name evidence="2" type="ORF">NCTC11062_02014</name>
</gene>
<protein>
    <submittedName>
        <fullName evidence="1">Uncharacterized protein</fullName>
    </submittedName>
</protein>